<dbReference type="PANTHER" id="PTHR10039">
    <property type="entry name" value="AMELOGENIN"/>
    <property type="match status" value="1"/>
</dbReference>
<dbReference type="InterPro" id="IPR002110">
    <property type="entry name" value="Ankyrin_rpt"/>
</dbReference>
<name>K3VIG4_FUSPC</name>
<dbReference type="KEGG" id="fpu:FPSE_06989"/>
<evidence type="ECO:0000259" key="5">
    <source>
        <dbReference type="Pfam" id="PF24883"/>
    </source>
</evidence>
<dbReference type="Pfam" id="PF12796">
    <property type="entry name" value="Ank_2"/>
    <property type="match status" value="3"/>
</dbReference>
<sequence>MSFGYSVGDVLAIIALANKIRKDFMGAPEQFKSINQDVRSLSIVIQDAYANLDHMSEGHAADFSEIIDTCQSLLHKLESMMSKWSVISDTSKSKTARRLWKRLMWEPDEISDLRTQITSKITLLNAFNDQATSQNVAKLMHRSNNDEKQATLDWISSIDYIPQQNHLVSRLQANSRRWLFDSAEYQNWGSRRGQVLFCPGDPGTGKTFTTAIVLETLQEQSQDNPDVLNTFVYCTYQSPDQDVHGLIASLFRNSLQQATNIPDAILSHCCRKQSAKQGLLRNEAIQHLEMLYKSFQKVTLLVDALDEVPTEVSRPFIAEILKLQKTCRFNLFVTSRHIPEIQNQFTAHGAAILEIRGSDRDIHRFLNDSIFQLPRFVARDPSFQVEIVERITEASSGMFLLAELHLRSLKNKKSPKALRASLAKLSVGSDAYDSAYQDAMTRISGLGPESEALAKQALLIIIFAREPLRTEDLAYALSVEPDSETIDDDNVPDIDDIASICAGLIIVDQESNIVRLVHKSAQEYFERHQAQLFPRASETMARLCLQYLSLSISTTYFDKRVEFSWPPFRRYAHMNWAYHSRCAERDDEATKVADVDLDKSMIVPDLHSVSTLAIDLLAKDLAGSLPSALENACRERRHALVELLLTVNDYDLNCGPTMAFVASPSSQHDMLVETGTTNEMELDDDTRDGPSGGKSASLHPWTSENGTLDPYVEEGQFLLSKAAEMGDDAMVRMLLRHGADPNPVSPLGLTALYVAADNGHETTVSLLLEQPTINPEGTSRPGAVLWTPLLAAVNGGHIRCAKLLLDRVNRNYRDELGRNVACLAAKNGDSEMLKELVKWSDIEFDPAEGIKCRSALEIALRESKEEAALVLIPHSDAKRVYRGGNRPLNLAATAKSGKAIQLLFSQGALVNAKGKKGRTVLHTAAMTGDDETIKLILVHPDIDINLRNDEGNTPLMELLKCLLDWASQTNSFERQRSQYKDMVLRSIHLLLSRPELDINAQNLEGDTALLMAASVDDTTDSGDEDNIFNAIFYHHGVNMEHRNKFGQTSLSRAIMAGSQRVQIILKETQLMYQFSEIQADGETLLSLAAEHEWDGELKWEDIVNMSPPEFMDRKFSAFLRAANSTPIDDPRHFFT</sequence>
<evidence type="ECO:0000256" key="2">
    <source>
        <dbReference type="PROSITE-ProRule" id="PRU00023"/>
    </source>
</evidence>
<dbReference type="EMBL" id="AFNW01000187">
    <property type="protein sequence ID" value="EKJ72943.1"/>
    <property type="molecule type" value="Genomic_DNA"/>
</dbReference>
<evidence type="ECO:0008006" key="8">
    <source>
        <dbReference type="Google" id="ProtNLM"/>
    </source>
</evidence>
<evidence type="ECO:0000259" key="4">
    <source>
        <dbReference type="Pfam" id="PF22939"/>
    </source>
</evidence>
<dbReference type="GeneID" id="20365607"/>
<dbReference type="SUPFAM" id="SSF52540">
    <property type="entry name" value="P-loop containing nucleoside triphosphate hydrolases"/>
    <property type="match status" value="1"/>
</dbReference>
<feature type="repeat" description="ANK" evidence="2">
    <location>
        <begin position="883"/>
        <end position="915"/>
    </location>
</feature>
<dbReference type="Gene3D" id="1.25.40.20">
    <property type="entry name" value="Ankyrin repeat-containing domain"/>
    <property type="match status" value="3"/>
</dbReference>
<dbReference type="SUPFAM" id="SSF48403">
    <property type="entry name" value="Ankyrin repeat"/>
    <property type="match status" value="2"/>
</dbReference>
<dbReference type="PROSITE" id="PS50297">
    <property type="entry name" value="ANK_REP_REGION"/>
    <property type="match status" value="2"/>
</dbReference>
<dbReference type="InterPro" id="IPR056884">
    <property type="entry name" value="NPHP3-like_N"/>
</dbReference>
<dbReference type="InterPro" id="IPR054471">
    <property type="entry name" value="GPIID_WHD"/>
</dbReference>
<feature type="domain" description="Nephrocystin 3-like N-terminal" evidence="5">
    <location>
        <begin position="175"/>
        <end position="336"/>
    </location>
</feature>
<feature type="region of interest" description="Disordered" evidence="3">
    <location>
        <begin position="678"/>
        <end position="705"/>
    </location>
</feature>
<dbReference type="eggNOG" id="KOG4177">
    <property type="taxonomic scope" value="Eukaryota"/>
</dbReference>
<dbReference type="OrthoDB" id="1577640at2759"/>
<keyword evidence="7" id="KW-1185">Reference proteome</keyword>
<dbReference type="HOGENOM" id="CLU_000288_34_23_1"/>
<evidence type="ECO:0000313" key="6">
    <source>
        <dbReference type="EMBL" id="EKJ72943.1"/>
    </source>
</evidence>
<reference evidence="6 7" key="1">
    <citation type="journal article" date="2012" name="PLoS Pathog.">
        <title>Comparative pathogenomics reveals horizontally acquired novel virulence genes in fungi infecting cereal hosts.</title>
        <authorList>
            <person name="Gardiner D.M."/>
            <person name="McDonald M.C."/>
            <person name="Covarelli L."/>
            <person name="Solomon P.S."/>
            <person name="Rusu A.G."/>
            <person name="Marshall M."/>
            <person name="Kazan K."/>
            <person name="Chakraborty S."/>
            <person name="McDonald B.A."/>
            <person name="Manners J.M."/>
        </authorList>
    </citation>
    <scope>NUCLEOTIDE SEQUENCE [LARGE SCALE GENOMIC DNA]</scope>
    <source>
        <strain evidence="6 7">CS3096</strain>
    </source>
</reference>
<organism evidence="6 7">
    <name type="scientific">Fusarium pseudograminearum (strain CS3096)</name>
    <name type="common">Wheat and barley crown-rot fungus</name>
    <dbReference type="NCBI Taxonomy" id="1028729"/>
    <lineage>
        <taxon>Eukaryota</taxon>
        <taxon>Fungi</taxon>
        <taxon>Dikarya</taxon>
        <taxon>Ascomycota</taxon>
        <taxon>Pezizomycotina</taxon>
        <taxon>Sordariomycetes</taxon>
        <taxon>Hypocreomycetidae</taxon>
        <taxon>Hypocreales</taxon>
        <taxon>Nectriaceae</taxon>
        <taxon>Fusarium</taxon>
    </lineage>
</organism>
<keyword evidence="1" id="KW-0677">Repeat</keyword>
<feature type="repeat" description="ANK" evidence="2">
    <location>
        <begin position="714"/>
        <end position="746"/>
    </location>
</feature>
<keyword evidence="2" id="KW-0040">ANK repeat</keyword>
<dbReference type="PANTHER" id="PTHR10039:SF15">
    <property type="entry name" value="NACHT DOMAIN-CONTAINING PROTEIN"/>
    <property type="match status" value="1"/>
</dbReference>
<feature type="repeat" description="ANK" evidence="2">
    <location>
        <begin position="916"/>
        <end position="949"/>
    </location>
</feature>
<dbReference type="Gene3D" id="3.40.50.300">
    <property type="entry name" value="P-loop containing nucleotide triphosphate hydrolases"/>
    <property type="match status" value="1"/>
</dbReference>
<evidence type="ECO:0000256" key="3">
    <source>
        <dbReference type="SAM" id="MobiDB-lite"/>
    </source>
</evidence>
<dbReference type="Proteomes" id="UP000007978">
    <property type="component" value="Chromosome 1"/>
</dbReference>
<dbReference type="Pfam" id="PF22939">
    <property type="entry name" value="WHD_GPIID"/>
    <property type="match status" value="1"/>
</dbReference>
<comment type="caution">
    <text evidence="6">The sequence shown here is derived from an EMBL/GenBank/DDBJ whole genome shotgun (WGS) entry which is preliminary data.</text>
</comment>
<gene>
    <name evidence="6" type="ORF">FPSE_06989</name>
</gene>
<dbReference type="InterPro" id="IPR027417">
    <property type="entry name" value="P-loop_NTPase"/>
</dbReference>
<proteinExistence type="predicted"/>
<dbReference type="Pfam" id="PF24883">
    <property type="entry name" value="NPHP3_N"/>
    <property type="match status" value="1"/>
</dbReference>
<dbReference type="RefSeq" id="XP_009258382.1">
    <property type="nucleotide sequence ID" value="XM_009260107.1"/>
</dbReference>
<dbReference type="SMART" id="SM00248">
    <property type="entry name" value="ANK"/>
    <property type="match status" value="8"/>
</dbReference>
<dbReference type="AlphaFoldDB" id="K3VIG4"/>
<evidence type="ECO:0000256" key="1">
    <source>
        <dbReference type="ARBA" id="ARBA00022737"/>
    </source>
</evidence>
<feature type="domain" description="GPI inositol-deacylase winged helix" evidence="4">
    <location>
        <begin position="451"/>
        <end position="526"/>
    </location>
</feature>
<evidence type="ECO:0000313" key="7">
    <source>
        <dbReference type="Proteomes" id="UP000007978"/>
    </source>
</evidence>
<accession>K3VIG4</accession>
<protein>
    <recommendedName>
        <fullName evidence="8">NACHT domain-containing protein</fullName>
    </recommendedName>
</protein>
<dbReference type="InterPro" id="IPR036770">
    <property type="entry name" value="Ankyrin_rpt-contain_sf"/>
</dbReference>
<dbReference type="PROSITE" id="PS50088">
    <property type="entry name" value="ANK_REPEAT"/>
    <property type="match status" value="3"/>
</dbReference>